<proteinExistence type="predicted"/>
<comment type="caution">
    <text evidence="1">The sequence shown here is derived from an EMBL/GenBank/DDBJ whole genome shotgun (WGS) entry which is preliminary data.</text>
</comment>
<evidence type="ECO:0008006" key="3">
    <source>
        <dbReference type="Google" id="ProtNLM"/>
    </source>
</evidence>
<dbReference type="Proteomes" id="UP000297900">
    <property type="component" value="Unassembled WGS sequence"/>
</dbReference>
<protein>
    <recommendedName>
        <fullName evidence="3">Phospholipase C/D domain-containing protein</fullName>
    </recommendedName>
</protein>
<accession>A0A4Y8LZK5</accession>
<dbReference type="RefSeq" id="WP_167747088.1">
    <property type="nucleotide sequence ID" value="NZ_SOMN01000013.1"/>
</dbReference>
<dbReference type="EMBL" id="SOMN01000013">
    <property type="protein sequence ID" value="TFE26441.1"/>
    <property type="molecule type" value="Genomic_DNA"/>
</dbReference>
<evidence type="ECO:0000313" key="1">
    <source>
        <dbReference type="EMBL" id="TFE26441.1"/>
    </source>
</evidence>
<organism evidence="1 2">
    <name type="scientific">Cohnella luojiensis</name>
    <dbReference type="NCBI Taxonomy" id="652876"/>
    <lineage>
        <taxon>Bacteria</taxon>
        <taxon>Bacillati</taxon>
        <taxon>Bacillota</taxon>
        <taxon>Bacilli</taxon>
        <taxon>Bacillales</taxon>
        <taxon>Paenibacillaceae</taxon>
        <taxon>Cohnella</taxon>
    </lineage>
</organism>
<name>A0A4Y8LZK5_9BACL</name>
<gene>
    <name evidence="1" type="ORF">E2980_11485</name>
</gene>
<dbReference type="AlphaFoldDB" id="A0A4Y8LZK5"/>
<keyword evidence="2" id="KW-1185">Reference proteome</keyword>
<sequence>MGSRVMHYCISSLLSEALDIKNKSEFILGGIAPDIHGLMGVPKGVTHFKDRDANGRGFINYERFYNTYKTVIDVPFYLGYLCHLISDFVYLDFYFKKLENVPTEQMNAKLLDAYRDFERLNGRIIKQYSLVLHPHVIPTVNIEGYDTSYLPALLDCMRRDFSIDEDLMNEPLELFQNDNSEIIDYIHSSVDKAVSFMS</sequence>
<evidence type="ECO:0000313" key="2">
    <source>
        <dbReference type="Proteomes" id="UP000297900"/>
    </source>
</evidence>
<reference evidence="1 2" key="1">
    <citation type="submission" date="2019-03" db="EMBL/GenBank/DDBJ databases">
        <title>Cohnella endophytica sp. nov., a novel endophytic bacterium isolated from bark of Sonneratia apetala.</title>
        <authorList>
            <person name="Tuo L."/>
        </authorList>
    </citation>
    <scope>NUCLEOTIDE SEQUENCE [LARGE SCALE GENOMIC DNA]</scope>
    <source>
        <strain evidence="1 2">CCTCC AB 208254</strain>
    </source>
</reference>